<dbReference type="HOGENOM" id="CLU_1090729_0_0_1"/>
<protein>
    <submittedName>
        <fullName evidence="1">Uncharacterized protein</fullName>
    </submittedName>
</protein>
<keyword evidence="2" id="KW-1185">Reference proteome</keyword>
<dbReference type="EMBL" id="CAIF01000109">
    <property type="protein sequence ID" value="CCH44146.1"/>
    <property type="molecule type" value="Genomic_DNA"/>
</dbReference>
<proteinExistence type="predicted"/>
<evidence type="ECO:0000313" key="2">
    <source>
        <dbReference type="Proteomes" id="UP000009328"/>
    </source>
</evidence>
<sequence length="255" mass="29649">MMSLLPEYLNTKCEVAVFCVAGKLVDGLNDTCYGDFDFERREDGQSFTLIFWDSMKTSAIQIDENKILISQYMSKFINFSIVIDFRETFGTNITLPIKSDQIVIKEKLHSATPLQYNSYAFAKFFNTEINRRDVGPNLDILGKGERNDWGRPEDVKKSKNREYILNALKMELRLKNKKQTFMKNLFPEECSKSDSEFKNEEYELKDQEYANVVHISNFKPLKVQLPVEYPEIQLNGTSSPLFGLRSRSPFGRFFT</sequence>
<comment type="caution">
    <text evidence="1">The sequence shown here is derived from an EMBL/GenBank/DDBJ whole genome shotgun (WGS) entry which is preliminary data.</text>
</comment>
<dbReference type="InParanoid" id="K0KMD4"/>
<accession>K0KMD4</accession>
<dbReference type="AlphaFoldDB" id="K0KMD4"/>
<dbReference type="Proteomes" id="UP000009328">
    <property type="component" value="Unassembled WGS sequence"/>
</dbReference>
<name>K0KMD4_WICCF</name>
<organism evidence="1 2">
    <name type="scientific">Wickerhamomyces ciferrii (strain ATCC 14091 / BCRC 22168 / CBS 111 / JCM 3599 / NBRC 0793 / NRRL Y-1031 F-60-10)</name>
    <name type="common">Yeast</name>
    <name type="synonym">Pichia ciferrii</name>
    <dbReference type="NCBI Taxonomy" id="1206466"/>
    <lineage>
        <taxon>Eukaryota</taxon>
        <taxon>Fungi</taxon>
        <taxon>Dikarya</taxon>
        <taxon>Ascomycota</taxon>
        <taxon>Saccharomycotina</taxon>
        <taxon>Saccharomycetes</taxon>
        <taxon>Phaffomycetales</taxon>
        <taxon>Wickerhamomycetaceae</taxon>
        <taxon>Wickerhamomyces</taxon>
    </lineage>
</organism>
<evidence type="ECO:0000313" key="1">
    <source>
        <dbReference type="EMBL" id="CCH44146.1"/>
    </source>
</evidence>
<gene>
    <name evidence="1" type="ORF">BN7_3704</name>
</gene>
<reference evidence="1 2" key="1">
    <citation type="journal article" date="2012" name="Eukaryot. Cell">
        <title>Draft genome sequence of Wickerhamomyces ciferrii NRRL Y-1031 F-60-10.</title>
        <authorList>
            <person name="Schneider J."/>
            <person name="Andrea H."/>
            <person name="Blom J."/>
            <person name="Jaenicke S."/>
            <person name="Ruckert C."/>
            <person name="Schorsch C."/>
            <person name="Szczepanowski R."/>
            <person name="Farwick M."/>
            <person name="Goesmann A."/>
            <person name="Puhler A."/>
            <person name="Schaffer S."/>
            <person name="Tauch A."/>
            <person name="Kohler T."/>
            <person name="Brinkrolf K."/>
        </authorList>
    </citation>
    <scope>NUCLEOTIDE SEQUENCE [LARGE SCALE GENOMIC DNA]</scope>
    <source>
        <strain evidence="2">ATCC 14091 / BCRC 22168 / CBS 111 / JCM 3599 / NBRC 0793 / NRRL Y-1031 F-60-10</strain>
    </source>
</reference>